<dbReference type="GO" id="GO:0016740">
    <property type="term" value="F:transferase activity"/>
    <property type="evidence" value="ECO:0007669"/>
    <property type="project" value="UniProtKB-KW"/>
</dbReference>
<keyword evidence="2" id="KW-1185">Reference proteome</keyword>
<dbReference type="OrthoDB" id="9805247at2"/>
<dbReference type="PANTHER" id="PTHR39166">
    <property type="entry name" value="BLL1166 PROTEIN"/>
    <property type="match status" value="1"/>
</dbReference>
<dbReference type="InterPro" id="IPR009267">
    <property type="entry name" value="NTP_transf_6"/>
</dbReference>
<evidence type="ECO:0000313" key="2">
    <source>
        <dbReference type="Proteomes" id="UP000289411"/>
    </source>
</evidence>
<name>A0A4Q2RDC1_9HYPH</name>
<dbReference type="Pfam" id="PF06042">
    <property type="entry name" value="NTP_transf_6"/>
    <property type="match status" value="1"/>
</dbReference>
<dbReference type="Proteomes" id="UP000289411">
    <property type="component" value="Unassembled WGS sequence"/>
</dbReference>
<comment type="caution">
    <text evidence="1">The sequence shown here is derived from an EMBL/GenBank/DDBJ whole genome shotgun (WGS) entry which is preliminary data.</text>
</comment>
<gene>
    <name evidence="1" type="ORF">D3272_09020</name>
</gene>
<reference evidence="1 2" key="1">
    <citation type="submission" date="2018-09" db="EMBL/GenBank/DDBJ databases">
        <authorList>
            <person name="Grouzdev D.S."/>
            <person name="Krutkina M.S."/>
        </authorList>
    </citation>
    <scope>NUCLEOTIDE SEQUENCE [LARGE SCALE GENOMIC DNA]</scope>
    <source>
        <strain evidence="1 2">RmlP001</strain>
    </source>
</reference>
<protein>
    <submittedName>
        <fullName evidence="1">Nucleotidyltransferase family protein</fullName>
    </submittedName>
</protein>
<dbReference type="PANTHER" id="PTHR39166:SF1">
    <property type="entry name" value="BLL1166 PROTEIN"/>
    <property type="match status" value="1"/>
</dbReference>
<keyword evidence="1" id="KW-0808">Transferase</keyword>
<evidence type="ECO:0000313" key="1">
    <source>
        <dbReference type="EMBL" id="RYB05715.1"/>
    </source>
</evidence>
<organism evidence="1 2">
    <name type="scientific">Lichenibacterium ramalinae</name>
    <dbReference type="NCBI Taxonomy" id="2316527"/>
    <lineage>
        <taxon>Bacteria</taxon>
        <taxon>Pseudomonadati</taxon>
        <taxon>Pseudomonadota</taxon>
        <taxon>Alphaproteobacteria</taxon>
        <taxon>Hyphomicrobiales</taxon>
        <taxon>Lichenihabitantaceae</taxon>
        <taxon>Lichenibacterium</taxon>
    </lineage>
</organism>
<dbReference type="EMBL" id="QYBC01000006">
    <property type="protein sequence ID" value="RYB05715.1"/>
    <property type="molecule type" value="Genomic_DNA"/>
</dbReference>
<dbReference type="AlphaFoldDB" id="A0A4Q2RDC1"/>
<dbReference type="RefSeq" id="WP_129218823.1">
    <property type="nucleotide sequence ID" value="NZ_QYBC01000006.1"/>
</dbReference>
<sequence length="186" mass="20508">MHPMTASDVLNLVRSNPSVAAALERLPALGLPQCHVTAGCLFQTVWNLRSGRPAAENIRDLDVFTYDPDTSWEAEDDAIRRVGALLGDLPIRVELRNQARVHLWYEARFGTPCPPLRSARDGIDRFLVACTSLGVAVGTGELYARDGLGDLAAGLLRVNPRHPRPTQFSAKAADYRARWPWLRVVG</sequence>
<reference evidence="1 2" key="2">
    <citation type="submission" date="2019-02" db="EMBL/GenBank/DDBJ databases">
        <title>'Lichenibacterium ramalinii' gen. nov. sp. nov., 'Lichenibacterium minor' gen. nov. sp. nov.</title>
        <authorList>
            <person name="Pankratov T."/>
        </authorList>
    </citation>
    <scope>NUCLEOTIDE SEQUENCE [LARGE SCALE GENOMIC DNA]</scope>
    <source>
        <strain evidence="1 2">RmlP001</strain>
    </source>
</reference>
<proteinExistence type="predicted"/>
<accession>A0A4Q2RDC1</accession>